<proteinExistence type="predicted"/>
<protein>
    <submittedName>
        <fullName evidence="2">12536_t:CDS:1</fullName>
    </submittedName>
</protein>
<dbReference type="EMBL" id="CAJVPS010001132">
    <property type="protein sequence ID" value="CAG8525602.1"/>
    <property type="molecule type" value="Genomic_DNA"/>
</dbReference>
<organism evidence="2 3">
    <name type="scientific">Ambispora leptoticha</name>
    <dbReference type="NCBI Taxonomy" id="144679"/>
    <lineage>
        <taxon>Eukaryota</taxon>
        <taxon>Fungi</taxon>
        <taxon>Fungi incertae sedis</taxon>
        <taxon>Mucoromycota</taxon>
        <taxon>Glomeromycotina</taxon>
        <taxon>Glomeromycetes</taxon>
        <taxon>Archaeosporales</taxon>
        <taxon>Ambisporaceae</taxon>
        <taxon>Ambispora</taxon>
    </lineage>
</organism>
<dbReference type="AlphaFoldDB" id="A0A9N9AC94"/>
<evidence type="ECO:0000313" key="3">
    <source>
        <dbReference type="Proteomes" id="UP000789508"/>
    </source>
</evidence>
<name>A0A9N9AC94_9GLOM</name>
<reference evidence="2" key="1">
    <citation type="submission" date="2021-06" db="EMBL/GenBank/DDBJ databases">
        <authorList>
            <person name="Kallberg Y."/>
            <person name="Tangrot J."/>
            <person name="Rosling A."/>
        </authorList>
    </citation>
    <scope>NUCLEOTIDE SEQUENCE</scope>
    <source>
        <strain evidence="2">FL130A</strain>
    </source>
</reference>
<dbReference type="OrthoDB" id="10413438at2759"/>
<sequence length="183" mass="20459">MQRQSILNSQSSSSNNNSSQDNVYTQQQPPQRPLAQRSNSTSVLRYSQSPAPPLFRMNSLNFRDSSGGIGNVSSSGSNRGMLMDQHTHQRGAATGMIDGRGGYMHQQHFHLSDSPVSTPRQDFSSNPFGSLNNAEKIAEDTLRHHAEFRLRQAELKCWTSFAPVPSRYNGYLIPVIPDFSRFE</sequence>
<gene>
    <name evidence="2" type="ORF">ALEPTO_LOCUS4686</name>
</gene>
<evidence type="ECO:0000313" key="2">
    <source>
        <dbReference type="EMBL" id="CAG8525602.1"/>
    </source>
</evidence>
<dbReference type="Proteomes" id="UP000789508">
    <property type="component" value="Unassembled WGS sequence"/>
</dbReference>
<feature type="compositionally biased region" description="Polar residues" evidence="1">
    <location>
        <begin position="36"/>
        <end position="49"/>
    </location>
</feature>
<feature type="region of interest" description="Disordered" evidence="1">
    <location>
        <begin position="1"/>
        <end position="57"/>
    </location>
</feature>
<evidence type="ECO:0000256" key="1">
    <source>
        <dbReference type="SAM" id="MobiDB-lite"/>
    </source>
</evidence>
<keyword evidence="3" id="KW-1185">Reference proteome</keyword>
<feature type="compositionally biased region" description="Low complexity" evidence="1">
    <location>
        <begin position="8"/>
        <end position="20"/>
    </location>
</feature>
<accession>A0A9N9AC94</accession>
<comment type="caution">
    <text evidence="2">The sequence shown here is derived from an EMBL/GenBank/DDBJ whole genome shotgun (WGS) entry which is preliminary data.</text>
</comment>